<evidence type="ECO:0000313" key="2">
    <source>
        <dbReference type="Proteomes" id="UP001163321"/>
    </source>
</evidence>
<sequence>MEIAEHLKELYFAALPAVNDGLNSDVIQIGRIIGAVERDEGVARRQRSVILGAVIRNSRYLTQRLPREHPSLGHAVPEFLRLPENELSQASTDAREIFFSWLADFTYASSDTVVPSYKSTTADMPDNRDFNYCLAKSRVRIEHAIGVMMMRWYSCIEMRSRLNYAKGMLRLIRWVLACVILHNALAQLGDRWADLSELEDVEPDRIDERARDDVIDNRAEATNARTRVQTTTLALGREDGTLLIA</sequence>
<dbReference type="Proteomes" id="UP001163321">
    <property type="component" value="Chromosome 13"/>
</dbReference>
<gene>
    <name evidence="1" type="ORF">PsorP6_012921</name>
</gene>
<evidence type="ECO:0000313" key="1">
    <source>
        <dbReference type="EMBL" id="KAI9917420.1"/>
    </source>
</evidence>
<organism evidence="1 2">
    <name type="scientific">Peronosclerospora sorghi</name>
    <dbReference type="NCBI Taxonomy" id="230839"/>
    <lineage>
        <taxon>Eukaryota</taxon>
        <taxon>Sar</taxon>
        <taxon>Stramenopiles</taxon>
        <taxon>Oomycota</taxon>
        <taxon>Peronosporomycetes</taxon>
        <taxon>Peronosporales</taxon>
        <taxon>Peronosporaceae</taxon>
        <taxon>Peronosclerospora</taxon>
    </lineage>
</organism>
<proteinExistence type="predicted"/>
<comment type="caution">
    <text evidence="1">The sequence shown here is derived from an EMBL/GenBank/DDBJ whole genome shotgun (WGS) entry which is preliminary data.</text>
</comment>
<reference evidence="1 2" key="1">
    <citation type="journal article" date="2022" name="bioRxiv">
        <title>The genome of the oomycete Peronosclerospora sorghi, a cosmopolitan pathogen of maize and sorghum, is inflated with dispersed pseudogenes.</title>
        <authorList>
            <person name="Fletcher K."/>
            <person name="Martin F."/>
            <person name="Isakeit T."/>
            <person name="Cavanaugh K."/>
            <person name="Magill C."/>
            <person name="Michelmore R."/>
        </authorList>
    </citation>
    <scope>NUCLEOTIDE SEQUENCE [LARGE SCALE GENOMIC DNA]</scope>
    <source>
        <strain evidence="1">P6</strain>
    </source>
</reference>
<keyword evidence="2" id="KW-1185">Reference proteome</keyword>
<accession>A0ACC0WH63</accession>
<dbReference type="EMBL" id="CM047592">
    <property type="protein sequence ID" value="KAI9917420.1"/>
    <property type="molecule type" value="Genomic_DNA"/>
</dbReference>
<name>A0ACC0WH63_9STRA</name>
<protein>
    <submittedName>
        <fullName evidence="1">Uncharacterized protein</fullName>
    </submittedName>
</protein>